<proteinExistence type="predicted"/>
<dbReference type="GO" id="GO:0006913">
    <property type="term" value="P:nucleocytoplasmic transport"/>
    <property type="evidence" value="ECO:0007669"/>
    <property type="project" value="InterPro"/>
</dbReference>
<evidence type="ECO:0000313" key="3">
    <source>
        <dbReference type="Proteomes" id="UP000192927"/>
    </source>
</evidence>
<organism evidence="2 3">
    <name type="scientific">Lasallia pustulata</name>
    <dbReference type="NCBI Taxonomy" id="136370"/>
    <lineage>
        <taxon>Eukaryota</taxon>
        <taxon>Fungi</taxon>
        <taxon>Dikarya</taxon>
        <taxon>Ascomycota</taxon>
        <taxon>Pezizomycotina</taxon>
        <taxon>Lecanoromycetes</taxon>
        <taxon>OSLEUM clade</taxon>
        <taxon>Umbilicariomycetidae</taxon>
        <taxon>Umbilicariales</taxon>
        <taxon>Umbilicariaceae</taxon>
        <taxon>Lasallia</taxon>
    </lineage>
</organism>
<sequence length="166" mass="17833">MALSADVATKVSTDAAEKLVQTFYPALQSNPAAISSFYMPPAAMPDGKPLPAIVYNGNIIPDAATFQTMIQRDMATARYEVQAYDCHVLNPNYVVDGMEAGNAAGGKNMTILVSVSGHVKFGGRDSNARGFSENFVLIPNHDAASKGRGKHGKEWLIQSQNFRLVV</sequence>
<dbReference type="AlphaFoldDB" id="A0A1W5D3F9"/>
<dbReference type="Pfam" id="PF10429">
    <property type="entry name" value="Mtr2"/>
    <property type="match status" value="1"/>
</dbReference>
<dbReference type="Proteomes" id="UP000192927">
    <property type="component" value="Unassembled WGS sequence"/>
</dbReference>
<dbReference type="InterPro" id="IPR045875">
    <property type="entry name" value="NTF2"/>
</dbReference>
<evidence type="ECO:0000313" key="2">
    <source>
        <dbReference type="EMBL" id="SLM37439.1"/>
    </source>
</evidence>
<dbReference type="SUPFAM" id="SSF54427">
    <property type="entry name" value="NTF2-like"/>
    <property type="match status" value="1"/>
</dbReference>
<protein>
    <submittedName>
        <fullName evidence="2">Nuclear transport factor 2 domain protein</fullName>
    </submittedName>
</protein>
<accession>A0A1W5D3F9</accession>
<feature type="domain" description="NTF2" evidence="1">
    <location>
        <begin position="15"/>
        <end position="164"/>
    </location>
</feature>
<dbReference type="PANTHER" id="PTHR12612">
    <property type="entry name" value="NUCLEAR TRANSPORT FACTOR 2"/>
    <property type="match status" value="1"/>
</dbReference>
<dbReference type="EMBL" id="FWEW01001609">
    <property type="protein sequence ID" value="SLM37439.1"/>
    <property type="molecule type" value="Genomic_DNA"/>
</dbReference>
<evidence type="ECO:0000259" key="1">
    <source>
        <dbReference type="PROSITE" id="PS50177"/>
    </source>
</evidence>
<dbReference type="PROSITE" id="PS50177">
    <property type="entry name" value="NTF2_DOMAIN"/>
    <property type="match status" value="1"/>
</dbReference>
<dbReference type="Gene3D" id="3.10.450.50">
    <property type="match status" value="1"/>
</dbReference>
<dbReference type="InterPro" id="IPR018222">
    <property type="entry name" value="Nuclear_transport_factor_2_euk"/>
</dbReference>
<dbReference type="InterPro" id="IPR032710">
    <property type="entry name" value="NTF2-like_dom_sf"/>
</dbReference>
<name>A0A1W5D3F9_9LECA</name>
<dbReference type="InterPro" id="IPR019488">
    <property type="entry name" value="Nucl_pore_RNA_shuttling_Mtr2"/>
</dbReference>
<reference evidence="3" key="1">
    <citation type="submission" date="2017-03" db="EMBL/GenBank/DDBJ databases">
        <authorList>
            <person name="Sharma R."/>
            <person name="Thines M."/>
        </authorList>
    </citation>
    <scope>NUCLEOTIDE SEQUENCE [LARGE SCALE GENOMIC DNA]</scope>
</reference>
<keyword evidence="3" id="KW-1185">Reference proteome</keyword>